<evidence type="ECO:0000313" key="5">
    <source>
        <dbReference type="Proteomes" id="UP000031890"/>
    </source>
</evidence>
<dbReference type="RefSeq" id="WP_236683965.1">
    <property type="nucleotide sequence ID" value="NZ_CP010827.1"/>
</dbReference>
<feature type="domain" description="DUF6997" evidence="2">
    <location>
        <begin position="73"/>
        <end position="240"/>
    </location>
</feature>
<dbReference type="InterPro" id="IPR054265">
    <property type="entry name" value="DUF6996"/>
</dbReference>
<dbReference type="EMBL" id="CP010827">
    <property type="protein sequence ID" value="AJI79565.1"/>
    <property type="molecule type" value="Genomic_DNA"/>
</dbReference>
<dbReference type="Pfam" id="PF22518">
    <property type="entry name" value="DUF6997"/>
    <property type="match status" value="1"/>
</dbReference>
<proteinExistence type="predicted"/>
<feature type="domain" description="DUF7226" evidence="3">
    <location>
        <begin position="278"/>
        <end position="314"/>
    </location>
</feature>
<dbReference type="AlphaFoldDB" id="A0A0B6F563"/>
<reference evidence="4 5" key="1">
    <citation type="journal article" date="2015" name="Genome Announc.">
        <title>Complete Genome Sequence and Annotation of Corynebacterium singulare DSM 44357, Isolated from a Human Semen Specimen.</title>
        <authorList>
            <person name="Merten M."/>
            <person name="Brinkrolf K."/>
            <person name="Albersmeier A."/>
            <person name="Kutter Y."/>
            <person name="Ruckert C."/>
            <person name="Tauch A."/>
        </authorList>
    </citation>
    <scope>NUCLEOTIDE SEQUENCE [LARGE SCALE GENOMIC DNA]</scope>
    <source>
        <strain evidence="4">IBS B52218</strain>
    </source>
</reference>
<evidence type="ECO:0000259" key="3">
    <source>
        <dbReference type="Pfam" id="PF23871"/>
    </source>
</evidence>
<dbReference type="REBASE" id="102999">
    <property type="entry name" value="Csi52218ORF10260P"/>
</dbReference>
<dbReference type="InterPro" id="IPR054266">
    <property type="entry name" value="DUF6997"/>
</dbReference>
<dbReference type="KEGG" id="csx:CSING_10265"/>
<dbReference type="Proteomes" id="UP000031890">
    <property type="component" value="Chromosome"/>
</dbReference>
<name>A0A0B6F563_9CORY</name>
<dbReference type="HOGENOM" id="CLU_656773_0_0_11"/>
<feature type="domain" description="DUF6996" evidence="1">
    <location>
        <begin position="4"/>
        <end position="72"/>
    </location>
</feature>
<evidence type="ECO:0000259" key="1">
    <source>
        <dbReference type="Pfam" id="PF22515"/>
    </source>
</evidence>
<dbReference type="Pfam" id="PF22515">
    <property type="entry name" value="DUF6996"/>
    <property type="match status" value="1"/>
</dbReference>
<accession>A0A0B6F563</accession>
<dbReference type="Pfam" id="PF23871">
    <property type="entry name" value="DUF7226"/>
    <property type="match status" value="2"/>
</dbReference>
<evidence type="ECO:0000313" key="4">
    <source>
        <dbReference type="EMBL" id="AJI79565.1"/>
    </source>
</evidence>
<feature type="domain" description="DUF7226" evidence="3">
    <location>
        <begin position="318"/>
        <end position="388"/>
    </location>
</feature>
<evidence type="ECO:0000259" key="2">
    <source>
        <dbReference type="Pfam" id="PF22518"/>
    </source>
</evidence>
<gene>
    <name evidence="4" type="ORF">CSING_10265</name>
</gene>
<protein>
    <submittedName>
        <fullName evidence="4">Uncharacterized protein</fullName>
    </submittedName>
</protein>
<dbReference type="STRING" id="161899.CSING_10265"/>
<sequence length="394" mass="44013">MLNDAAWDRIFPHLETELATFGYAILEASRLKALSGREPRLMAKHDFSAARPAVFRKHGLSMLPIRRDAYFIGHFDLYQPFPDDAGPLTSVPVPEDIESIDFANVTSESAALTTAHLSGMLRDFLGGELVPTVSGRMSTQRLPMKVGGQDIVVDRAQMEIDAGFESAEHLVLVEAKNHLSPDFNIRQLYFPFRRFSLALKKEVVPVYLVYSNGVYHFYRYAFKDPADFRSIELIDAHRYTLGPSTLTPALVAGVLARTRVERPEIPFPQADSFARVISLLENPVAKADMPETFGFSPRQADYYTNAARYLGLEKLRGNRDERNLTLVEALAARPVFREMLESVAQSERALTVDEAMALMRAAELGLGDSTLRRRAGTVVAWSQWVAEHIAHSAG</sequence>
<organism evidence="4 5">
    <name type="scientific">Corynebacterium singulare</name>
    <dbReference type="NCBI Taxonomy" id="161899"/>
    <lineage>
        <taxon>Bacteria</taxon>
        <taxon>Bacillati</taxon>
        <taxon>Actinomycetota</taxon>
        <taxon>Actinomycetes</taxon>
        <taxon>Mycobacteriales</taxon>
        <taxon>Corynebacteriaceae</taxon>
        <taxon>Corynebacterium</taxon>
    </lineage>
</organism>
<dbReference type="InterPro" id="IPR055650">
    <property type="entry name" value="DUF7226"/>
</dbReference>